<dbReference type="Pfam" id="PF19701">
    <property type="entry name" value="DUF6199"/>
    <property type="match status" value="1"/>
</dbReference>
<organism evidence="3 4">
    <name type="scientific">Paenibacillus antarcticus</name>
    <dbReference type="NCBI Taxonomy" id="253703"/>
    <lineage>
        <taxon>Bacteria</taxon>
        <taxon>Bacillati</taxon>
        <taxon>Bacillota</taxon>
        <taxon>Bacilli</taxon>
        <taxon>Bacillales</taxon>
        <taxon>Paenibacillaceae</taxon>
        <taxon>Paenibacillus</taxon>
    </lineage>
</organism>
<reference evidence="3 4" key="1">
    <citation type="submission" date="2016-03" db="EMBL/GenBank/DDBJ databases">
        <title>Draft genome sequence of Paenibacillus antarcticus CECT 5836.</title>
        <authorList>
            <person name="Shin S.-K."/>
            <person name="Yi H."/>
        </authorList>
    </citation>
    <scope>NUCLEOTIDE SEQUENCE [LARGE SCALE GENOMIC DNA]</scope>
    <source>
        <strain evidence="3 4">CECT 5836</strain>
    </source>
</reference>
<proteinExistence type="predicted"/>
<dbReference type="AlphaFoldDB" id="A0A168PAA3"/>
<feature type="domain" description="DUF6199" evidence="2">
    <location>
        <begin position="5"/>
        <end position="63"/>
    </location>
</feature>
<sequence length="67" mass="7398">MLIFAGILIIAIGILNILNPNFAWHLREGWKVDGDSEPSDTYLTLTKITGVLLIVAGIFIFIVEILT</sequence>
<dbReference type="OrthoDB" id="2088419at2"/>
<keyword evidence="1" id="KW-1133">Transmembrane helix</keyword>
<evidence type="ECO:0000313" key="4">
    <source>
        <dbReference type="Proteomes" id="UP000077355"/>
    </source>
</evidence>
<evidence type="ECO:0000256" key="1">
    <source>
        <dbReference type="SAM" id="Phobius"/>
    </source>
</evidence>
<comment type="caution">
    <text evidence="3">The sequence shown here is derived from an EMBL/GenBank/DDBJ whole genome shotgun (WGS) entry which is preliminary data.</text>
</comment>
<gene>
    <name evidence="3" type="ORF">PBAT_11130</name>
</gene>
<dbReference type="EMBL" id="LVJI01000015">
    <property type="protein sequence ID" value="OAB46561.1"/>
    <property type="molecule type" value="Genomic_DNA"/>
</dbReference>
<keyword evidence="1" id="KW-0472">Membrane</keyword>
<dbReference type="InterPro" id="IPR045679">
    <property type="entry name" value="DUF6199"/>
</dbReference>
<keyword evidence="4" id="KW-1185">Reference proteome</keyword>
<evidence type="ECO:0000313" key="3">
    <source>
        <dbReference type="EMBL" id="OAB46561.1"/>
    </source>
</evidence>
<dbReference type="Proteomes" id="UP000077355">
    <property type="component" value="Unassembled WGS sequence"/>
</dbReference>
<feature type="transmembrane region" description="Helical" evidence="1">
    <location>
        <begin position="47"/>
        <end position="66"/>
    </location>
</feature>
<dbReference type="RefSeq" id="WP_068649483.1">
    <property type="nucleotide sequence ID" value="NZ_CP043611.1"/>
</dbReference>
<name>A0A168PAA3_9BACL</name>
<evidence type="ECO:0000259" key="2">
    <source>
        <dbReference type="Pfam" id="PF19701"/>
    </source>
</evidence>
<accession>A0A168PAA3</accession>
<keyword evidence="1" id="KW-0812">Transmembrane</keyword>
<protein>
    <recommendedName>
        <fullName evidence="2">DUF6199 domain-containing protein</fullName>
    </recommendedName>
</protein>